<dbReference type="PANTHER" id="PTHR45436">
    <property type="entry name" value="SENSOR HISTIDINE KINASE YKOH"/>
    <property type="match status" value="1"/>
</dbReference>
<evidence type="ECO:0000256" key="1">
    <source>
        <dbReference type="ARBA" id="ARBA00000085"/>
    </source>
</evidence>
<keyword evidence="5 9" id="KW-0812">Transmembrane</keyword>
<feature type="domain" description="Histidine kinase" evidence="10">
    <location>
        <begin position="523"/>
        <end position="628"/>
    </location>
</feature>
<dbReference type="Gene3D" id="6.10.340.10">
    <property type="match status" value="1"/>
</dbReference>
<evidence type="ECO:0000256" key="4">
    <source>
        <dbReference type="ARBA" id="ARBA00022679"/>
    </source>
</evidence>
<keyword evidence="4" id="KW-0808">Transferase</keyword>
<dbReference type="InterPro" id="IPR036890">
    <property type="entry name" value="HATPase_C_sf"/>
</dbReference>
<dbReference type="EMBL" id="JBHMCA010000049">
    <property type="protein sequence ID" value="MFB9446784.1"/>
    <property type="molecule type" value="Genomic_DNA"/>
</dbReference>
<evidence type="ECO:0000256" key="6">
    <source>
        <dbReference type="ARBA" id="ARBA00022777"/>
    </source>
</evidence>
<dbReference type="SUPFAM" id="SSF55874">
    <property type="entry name" value="ATPase domain of HSP90 chaperone/DNA topoisomerase II/histidine kinase"/>
    <property type="match status" value="1"/>
</dbReference>
<dbReference type="Proteomes" id="UP001589608">
    <property type="component" value="Unassembled WGS sequence"/>
</dbReference>
<dbReference type="Pfam" id="PF02518">
    <property type="entry name" value="HATPase_c"/>
    <property type="match status" value="1"/>
</dbReference>
<keyword evidence="7 9" id="KW-1133">Transmembrane helix</keyword>
<feature type="compositionally biased region" description="Basic and acidic residues" evidence="8">
    <location>
        <begin position="764"/>
        <end position="776"/>
    </location>
</feature>
<evidence type="ECO:0000313" key="11">
    <source>
        <dbReference type="EMBL" id="MFB9446784.1"/>
    </source>
</evidence>
<keyword evidence="9" id="KW-0472">Membrane</keyword>
<keyword evidence="12" id="KW-1185">Reference proteome</keyword>
<feature type="compositionally biased region" description="Basic and acidic residues" evidence="8">
    <location>
        <begin position="738"/>
        <end position="752"/>
    </location>
</feature>
<keyword evidence="3" id="KW-0597">Phosphoprotein</keyword>
<sequence>MARHRHAISARPGGGGTINGRLTRILALPLVAVLVLLGVVVFDDLGEFRTARATREAVAVAVPTRALVQSLQDERGLSSAVLVGNPSFKADLPPARRQVDAQRADLARLADRDVTGAEQLRTALAALAGLDGIRAQVDSAAIAGDAAFAFYTQRITALLAVDYGLDRSADSILRRGATAWSHTSQTSESLSQEKAFLLGIITAGSFKPGQYEQYAIQRATLRLGVSTAVFMTDEEKAQSDRVLASDAAKKTAVIDQTAATGADGRQLHLDPQQWWAAASGLTAGILELERIIGRDIQQRAQSLENAAFRRLGILLGIVGAAVVGAVLLMVVAARSITRPLGMLVDEADALATRRLPDAVARAQAAGEDDKLEPPPPVRVPRRAGPEIQLVAEALDRVQATAYALATEQAIMRRTTTESLANLGRRNQNLLRRQIGFITKLEREENDPSDLANLFELDHLATRMRRNAESLLVLAGEESPRPWSEPLTTADVIRAAVSEVEDYRRVSLRRIDEAYVAGAHVSGLAHMIAELVENALAFSPPDVDVEIQGRYLGDKYLIAISDQGVGMKPDDLARANGRLRSEESFLLAPTRYLGHWVVGKLAQQMGVDVQLTQSPVVGTTARVVLPPAILVAAGTIEGVTVAPAAQPAATPRFASVAPLAIERAAAPAAPKPNGGSRAPVVVEYVAVPTDDDHTDDERTEGAEAPMSALDRLERTRNGLAKRPARTKAANVSPAAAPAERPEVIDESPDELRNRLTSLHAGVLRGRAERATEETDER</sequence>
<organism evidence="11 12">
    <name type="scientific">Dactylosporangium vinaceum</name>
    <dbReference type="NCBI Taxonomy" id="53362"/>
    <lineage>
        <taxon>Bacteria</taxon>
        <taxon>Bacillati</taxon>
        <taxon>Actinomycetota</taxon>
        <taxon>Actinomycetes</taxon>
        <taxon>Micromonosporales</taxon>
        <taxon>Micromonosporaceae</taxon>
        <taxon>Dactylosporangium</taxon>
    </lineage>
</organism>
<feature type="compositionally biased region" description="Low complexity" evidence="8">
    <location>
        <begin position="727"/>
        <end position="737"/>
    </location>
</feature>
<dbReference type="InterPro" id="IPR005467">
    <property type="entry name" value="His_kinase_dom"/>
</dbReference>
<feature type="region of interest" description="Disordered" evidence="8">
    <location>
        <begin position="688"/>
        <end position="776"/>
    </location>
</feature>
<evidence type="ECO:0000259" key="10">
    <source>
        <dbReference type="PROSITE" id="PS50109"/>
    </source>
</evidence>
<dbReference type="InterPro" id="IPR050428">
    <property type="entry name" value="TCS_sensor_his_kinase"/>
</dbReference>
<feature type="transmembrane region" description="Helical" evidence="9">
    <location>
        <begin position="311"/>
        <end position="333"/>
    </location>
</feature>
<dbReference type="InterPro" id="IPR003594">
    <property type="entry name" value="HATPase_dom"/>
</dbReference>
<dbReference type="InterPro" id="IPR013587">
    <property type="entry name" value="Nitrate/nitrite_sensing"/>
</dbReference>
<comment type="catalytic activity">
    <reaction evidence="1">
        <text>ATP + protein L-histidine = ADP + protein N-phospho-L-histidine.</text>
        <dbReference type="EC" id="2.7.13.3"/>
    </reaction>
</comment>
<comment type="caution">
    <text evidence="11">The sequence shown here is derived from an EMBL/GenBank/DDBJ whole genome shotgun (WGS) entry which is preliminary data.</text>
</comment>
<evidence type="ECO:0000256" key="9">
    <source>
        <dbReference type="SAM" id="Phobius"/>
    </source>
</evidence>
<dbReference type="Gene3D" id="3.30.565.10">
    <property type="entry name" value="Histidine kinase-like ATPase, C-terminal domain"/>
    <property type="match status" value="1"/>
</dbReference>
<evidence type="ECO:0000256" key="3">
    <source>
        <dbReference type="ARBA" id="ARBA00022553"/>
    </source>
</evidence>
<reference evidence="11 12" key="1">
    <citation type="submission" date="2024-09" db="EMBL/GenBank/DDBJ databases">
        <authorList>
            <person name="Sun Q."/>
            <person name="Mori K."/>
        </authorList>
    </citation>
    <scope>NUCLEOTIDE SEQUENCE [LARGE SCALE GENOMIC DNA]</scope>
    <source>
        <strain evidence="11 12">JCM 3307</strain>
    </source>
</reference>
<evidence type="ECO:0000256" key="7">
    <source>
        <dbReference type="ARBA" id="ARBA00022989"/>
    </source>
</evidence>
<evidence type="ECO:0000256" key="8">
    <source>
        <dbReference type="SAM" id="MobiDB-lite"/>
    </source>
</evidence>
<dbReference type="Pfam" id="PF08376">
    <property type="entry name" value="NIT"/>
    <property type="match status" value="1"/>
</dbReference>
<protein>
    <recommendedName>
        <fullName evidence="2">histidine kinase</fullName>
        <ecNumber evidence="2">2.7.13.3</ecNumber>
    </recommendedName>
</protein>
<name>A0ABV5MD63_9ACTN</name>
<dbReference type="PROSITE" id="PS50109">
    <property type="entry name" value="HIS_KIN"/>
    <property type="match status" value="1"/>
</dbReference>
<proteinExistence type="predicted"/>
<evidence type="ECO:0000256" key="5">
    <source>
        <dbReference type="ARBA" id="ARBA00022692"/>
    </source>
</evidence>
<dbReference type="EC" id="2.7.13.3" evidence="2"/>
<evidence type="ECO:0000313" key="12">
    <source>
        <dbReference type="Proteomes" id="UP001589608"/>
    </source>
</evidence>
<gene>
    <name evidence="11" type="ORF">ACFFTR_27150</name>
</gene>
<evidence type="ECO:0000256" key="2">
    <source>
        <dbReference type="ARBA" id="ARBA00012438"/>
    </source>
</evidence>
<dbReference type="PANTHER" id="PTHR45436:SF5">
    <property type="entry name" value="SENSOR HISTIDINE KINASE TRCS"/>
    <property type="match status" value="1"/>
</dbReference>
<feature type="transmembrane region" description="Helical" evidence="9">
    <location>
        <begin position="21"/>
        <end position="42"/>
    </location>
</feature>
<keyword evidence="6" id="KW-0418">Kinase</keyword>
<dbReference type="RefSeq" id="WP_223104695.1">
    <property type="nucleotide sequence ID" value="NZ_CP061913.1"/>
</dbReference>
<dbReference type="SMART" id="SM00387">
    <property type="entry name" value="HATPase_c"/>
    <property type="match status" value="1"/>
</dbReference>
<accession>A0ABV5MD63</accession>